<name>A0A640TYW9_STRNI</name>
<proteinExistence type="predicted"/>
<dbReference type="AlphaFoldDB" id="A0A640TYW9"/>
<dbReference type="Proteomes" id="UP000429552">
    <property type="component" value="Unassembled WGS sequence"/>
</dbReference>
<reference evidence="2 4" key="1">
    <citation type="submission" date="2019-12" db="EMBL/GenBank/DDBJ databases">
        <title>Whole genome shotgun sequence of Streptomyces libani subsp. libani NBRC 13452.</title>
        <authorList>
            <person name="Ichikawa N."/>
            <person name="Kimura A."/>
            <person name="Kitahashi Y."/>
            <person name="Komaki H."/>
            <person name="Tamura T."/>
        </authorList>
    </citation>
    <scope>NUCLEOTIDE SEQUENCE [LARGE SCALE GENOMIC DNA]</scope>
    <source>
        <strain evidence="2 4">NBRC 13452</strain>
    </source>
</reference>
<evidence type="ECO:0000313" key="4">
    <source>
        <dbReference type="Proteomes" id="UP000429552"/>
    </source>
</evidence>
<evidence type="ECO:0000256" key="1">
    <source>
        <dbReference type="SAM" id="MobiDB-lite"/>
    </source>
</evidence>
<evidence type="ECO:0000313" key="3">
    <source>
        <dbReference type="EMBL" id="WAU01467.1"/>
    </source>
</evidence>
<sequence>MPSSPESDRPFGESTEEIRHKERELAKAEVKLARRERFVNRLRILQMVFSLVALATGNPAYRWAARCTQSAVELFRNSE</sequence>
<dbReference type="EMBL" id="CP114202">
    <property type="protein sequence ID" value="WAU01467.1"/>
    <property type="molecule type" value="Genomic_DNA"/>
</dbReference>
<feature type="region of interest" description="Disordered" evidence="1">
    <location>
        <begin position="1"/>
        <end position="20"/>
    </location>
</feature>
<dbReference type="RefSeq" id="WP_159492063.1">
    <property type="nucleotide sequence ID" value="NZ_BLIP01000003.1"/>
</dbReference>
<evidence type="ECO:0000313" key="2">
    <source>
        <dbReference type="EMBL" id="GFE27411.1"/>
    </source>
</evidence>
<protein>
    <submittedName>
        <fullName evidence="2">Uncharacterized protein</fullName>
    </submittedName>
</protein>
<evidence type="ECO:0000313" key="5">
    <source>
        <dbReference type="Proteomes" id="UP001210609"/>
    </source>
</evidence>
<gene>
    <name evidence="2" type="ORF">Sliba_78640</name>
    <name evidence="3" type="ORF">STRLI_007818</name>
</gene>
<dbReference type="EMBL" id="BLIP01000003">
    <property type="protein sequence ID" value="GFE27411.1"/>
    <property type="molecule type" value="Genomic_DNA"/>
</dbReference>
<dbReference type="Proteomes" id="UP001210609">
    <property type="component" value="Chromosome"/>
</dbReference>
<keyword evidence="5" id="KW-1185">Reference proteome</keyword>
<accession>A0A640TYW9</accession>
<organism evidence="2 4">
    <name type="scientific">Streptomyces nigrescens</name>
    <dbReference type="NCBI Taxonomy" id="1920"/>
    <lineage>
        <taxon>Bacteria</taxon>
        <taxon>Bacillati</taxon>
        <taxon>Actinomycetota</taxon>
        <taxon>Actinomycetes</taxon>
        <taxon>Kitasatosporales</taxon>
        <taxon>Streptomycetaceae</taxon>
        <taxon>Streptomyces</taxon>
    </lineage>
</organism>
<reference evidence="3 5" key="2">
    <citation type="submission" date="2022-12" db="EMBL/GenBank/DDBJ databases">
        <authorList>
            <person name="Ruckert C."/>
            <person name="Busche T."/>
            <person name="Kalinowski J."/>
            <person name="Wittmann C."/>
        </authorList>
    </citation>
    <scope>NUCLEOTIDE SEQUENCE [LARGE SCALE GENOMIC DNA]</scope>
    <source>
        <strain evidence="3 5">DSM 40555</strain>
    </source>
</reference>